<dbReference type="AlphaFoldDB" id="A0A5D2QT56"/>
<reference evidence="1 2" key="1">
    <citation type="submission" date="2019-07" db="EMBL/GenBank/DDBJ databases">
        <title>WGS assembly of Gossypium tomentosum.</title>
        <authorList>
            <person name="Chen Z.J."/>
            <person name="Sreedasyam A."/>
            <person name="Ando A."/>
            <person name="Song Q."/>
            <person name="De L."/>
            <person name="Hulse-Kemp A."/>
            <person name="Ding M."/>
            <person name="Ye W."/>
            <person name="Kirkbride R."/>
            <person name="Jenkins J."/>
            <person name="Plott C."/>
            <person name="Lovell J."/>
            <person name="Lin Y.-M."/>
            <person name="Vaughn R."/>
            <person name="Liu B."/>
            <person name="Li W."/>
            <person name="Simpson S."/>
            <person name="Scheffler B."/>
            <person name="Saski C."/>
            <person name="Grover C."/>
            <person name="Hu G."/>
            <person name="Conover J."/>
            <person name="Carlson J."/>
            <person name="Shu S."/>
            <person name="Boston L."/>
            <person name="Williams M."/>
            <person name="Peterson D."/>
            <person name="Mcgee K."/>
            <person name="Jones D."/>
            <person name="Wendel J."/>
            <person name="Stelly D."/>
            <person name="Grimwood J."/>
            <person name="Schmutz J."/>
        </authorList>
    </citation>
    <scope>NUCLEOTIDE SEQUENCE [LARGE SCALE GENOMIC DNA]</scope>
    <source>
        <strain evidence="1">7179.01</strain>
    </source>
</reference>
<protein>
    <submittedName>
        <fullName evidence="1">Uncharacterized protein</fullName>
    </submittedName>
</protein>
<dbReference type="Proteomes" id="UP000322667">
    <property type="component" value="Chromosome A05"/>
</dbReference>
<proteinExistence type="predicted"/>
<evidence type="ECO:0000313" key="2">
    <source>
        <dbReference type="Proteomes" id="UP000322667"/>
    </source>
</evidence>
<name>A0A5D2QT56_GOSTO</name>
<dbReference type="EMBL" id="CM017614">
    <property type="protein sequence ID" value="TYI31599.1"/>
    <property type="molecule type" value="Genomic_DNA"/>
</dbReference>
<gene>
    <name evidence="1" type="ORF">ES332_A05G462200v1</name>
</gene>
<accession>A0A5D2QT56</accession>
<evidence type="ECO:0000313" key="1">
    <source>
        <dbReference type="EMBL" id="TYI31599.1"/>
    </source>
</evidence>
<organism evidence="1 2">
    <name type="scientific">Gossypium tomentosum</name>
    <name type="common">Hawaiian cotton</name>
    <name type="synonym">Gossypium sandvicense</name>
    <dbReference type="NCBI Taxonomy" id="34277"/>
    <lineage>
        <taxon>Eukaryota</taxon>
        <taxon>Viridiplantae</taxon>
        <taxon>Streptophyta</taxon>
        <taxon>Embryophyta</taxon>
        <taxon>Tracheophyta</taxon>
        <taxon>Spermatophyta</taxon>
        <taxon>Magnoliopsida</taxon>
        <taxon>eudicotyledons</taxon>
        <taxon>Gunneridae</taxon>
        <taxon>Pentapetalae</taxon>
        <taxon>rosids</taxon>
        <taxon>malvids</taxon>
        <taxon>Malvales</taxon>
        <taxon>Malvaceae</taxon>
        <taxon>Malvoideae</taxon>
        <taxon>Gossypium</taxon>
    </lineage>
</organism>
<keyword evidence="2" id="KW-1185">Reference proteome</keyword>
<sequence length="55" mass="6210">MKWLPLFCTDGTVSCMASYFVCNTILSSIIARAGGINVRDINYLLTTWDQLFFKA</sequence>